<proteinExistence type="predicted"/>
<protein>
    <submittedName>
        <fullName evidence="2">Uncharacterized protein</fullName>
    </submittedName>
</protein>
<name>A0A2A6RKU9_9CHLR</name>
<dbReference type="RefSeq" id="WP_097643397.1">
    <property type="nucleotide sequence ID" value="NZ_NQWI01000022.1"/>
</dbReference>
<dbReference type="EMBL" id="NQWI01000022">
    <property type="protein sequence ID" value="PDW03744.1"/>
    <property type="molecule type" value="Genomic_DNA"/>
</dbReference>
<comment type="caution">
    <text evidence="2">The sequence shown here is derived from an EMBL/GenBank/DDBJ whole genome shotgun (WGS) entry which is preliminary data.</text>
</comment>
<sequence>MGLFPLLKANTANHQHAEPTDVEDYDGQDLNGESDGGCPWDSRKQTLANAVINIPQWLRDAMKQEQQS</sequence>
<evidence type="ECO:0000256" key="1">
    <source>
        <dbReference type="SAM" id="MobiDB-lite"/>
    </source>
</evidence>
<feature type="region of interest" description="Disordered" evidence="1">
    <location>
        <begin position="1"/>
        <end position="40"/>
    </location>
</feature>
<keyword evidence="3" id="KW-1185">Reference proteome</keyword>
<accession>A0A2A6RKU9</accession>
<organism evidence="2 3">
    <name type="scientific">Candidatus Viridilinea mediisalina</name>
    <dbReference type="NCBI Taxonomy" id="2024553"/>
    <lineage>
        <taxon>Bacteria</taxon>
        <taxon>Bacillati</taxon>
        <taxon>Chloroflexota</taxon>
        <taxon>Chloroflexia</taxon>
        <taxon>Chloroflexales</taxon>
        <taxon>Chloroflexineae</taxon>
        <taxon>Oscillochloridaceae</taxon>
        <taxon>Candidatus Viridilinea</taxon>
    </lineage>
</organism>
<gene>
    <name evidence="2" type="ORF">CJ255_07115</name>
</gene>
<evidence type="ECO:0000313" key="3">
    <source>
        <dbReference type="Proteomes" id="UP000220527"/>
    </source>
</evidence>
<reference evidence="3" key="1">
    <citation type="submission" date="2017-08" db="EMBL/GenBank/DDBJ databases">
        <authorList>
            <person name="Grouzdev D.S."/>
            <person name="Gaisin V.A."/>
            <person name="Rysina M.S."/>
            <person name="Gorlenko V.M."/>
        </authorList>
    </citation>
    <scope>NUCLEOTIDE SEQUENCE [LARGE SCALE GENOMIC DNA]</scope>
    <source>
        <strain evidence="3">Kir15-3F</strain>
    </source>
</reference>
<dbReference type="AlphaFoldDB" id="A0A2A6RKU9"/>
<evidence type="ECO:0000313" key="2">
    <source>
        <dbReference type="EMBL" id="PDW03744.1"/>
    </source>
</evidence>
<dbReference type="Proteomes" id="UP000220527">
    <property type="component" value="Unassembled WGS sequence"/>
</dbReference>